<dbReference type="SMART" id="SM00325">
    <property type="entry name" value="RhoGEF"/>
    <property type="match status" value="2"/>
</dbReference>
<sequence length="2492" mass="277788">FWQTRMCSGGRRSDGAQRKSGLRFRWEGQTRWADPDLPRQDQPRSNKAGRPQPTGHVPVHHPQVSPPRGTAVAPGASAHVFSSGSEDVRARGFTVVVDMRGSKWESVKPVLRTLQESFSSSIHSALLIKPDTFWQKHKTNLGSAKLSFETSLVSVEGLSRLVDPSQLTSDLGGSLEYDHVEWTELRLGLEEFLGAASQLLAQLDQLEAGLNRLPEPQDVDEARSGLLEEHGRLRNTIATAPVDSLEREGRSLLQRMRLGPAHGEASAEGGGGGSHGSWLSGGADFQSVAPKVSSLLDRLQTARSHLLQSWNDKKLHLDQALQLHLFEQDAAKMSEWIAHSKDLFVQSLTEVGQSHQHALDLQTQHQHFTANCMVSLYRPGSTQGGGGVAAPELRLHQRLQLCVFQQDVRQVLDWVEQHGEVFLNKHSGVGKSLHRARALQKRHDDFQQVAQNTYTNAEKLLEAADQLAQSGECEEEEIYQAARDLDAHAASVVRSQAFIQRVEQRKLLLDLAVSFYTHTKEVQTRQDRNGVFLWRLSVWMEGLQKQLSSDLCVSPDSVEALQALISQQQQQQANTQEAAMSVIREGEDLIMQLSFVFNNFSSFFLRPQGSSVVHVESVLQQLEESHVQLEELFHQRKIRLDVYLQLRILHQCTLEVTGEMDAWKQDLQKQSQDTEKLGSPRLADSNQDKLALAQSRLMEASPEVLTLAQQRIHRHMERRLAMNNMIYEVIQQGHDLQQYITEVQASGIALSEAEGGLSVQVEELQRLLQDKQKELQQIADHTHTLLEQNLQLRHLQSQVKQVNTHTHASAERRLLTWGCNSGAGLDLGGGGHAVVLHAELQLSVRGRAAAEGARAPPTGHRGSASRRLPAEDPPGGSGSAAESRAAGQVRYPPQASVEPTCPLWAFSQSQSLISRPLRSGHYDPDAVRSCAQTVALHWQTLMLRIEDRLKLVNASAAFYRTSQQVAPAGVPASRPTRPPPRPPECVPLQVCGVLESLEQEYRREEDWCGGGERQPEQLMPLINKHMEQKEAFLKACTLARRNAEVFLKYIHRNSVTMANISGHSLTVSGVTEVTGHSRVPEQQVKGILSELLQRENRVLHFWTLKKRRLDQCQQFLMFQSHAQQAMDWLQQSGDHYLSTHTSPGATVAETQELLNQHREFCVSAKNTQEKVHLLIQLAESMLAKGHAHRAELRRCVSAVDKRYREFTVRMGQYRHLLEAELGGCSQDNKDLELELIPNSLSDSDPEVNLSDPSHQVSDEKRRSARKKEYIMAELLQTERVYVRDLQECIETYLWEMTSGSEDVPPGLVNKDDIVFGNIQDIYEFHNSIFLKELENYEQLPEDVGHCFVTWVTAHPAVTATQSLLSLVKALLSSSSFVCQADKFHMYVTYCRNKPDSSLLIQQHGVGFFEEVQRRHGLANSVSSALIKPVQRITKYQLLLKVTLETAVSLQKSKLLTETNIKYCENILSKVSFEEQKEYFWNFQELLACCEEGKGEIKEGLDVMLSVPKRANDAMHVSMLEGNTREHEDEERRLTTSWSAADSGDALCPGAGLEEGLEVQGELLLQDSFLVWEPKSLIRKGRDRHLFLFELSLIFSKEIKDSSGRTKYLYKSRLRVQPSLLTLSASIFQTSELGVTEHIEGDPCKFALWVGRTPTSDNKTVLKVGARRGGRPRPCVRGRLTPHPTPTLQASSLELKQEWVRSIRQVIQERRGHLRGALREPIPLPKTPNPTLGRQRSISRRSAGETSEDADSLGDASSQPDTVSIASRTSQNTADSDKLSGGCELVVVLLDFSSGAAGELSVRCGQTVELVERCAERPGWCLARTTDQTPQQEGLLPMSALCLSHSHSAADMEGLIPASTASSSTCTPAASSCNSSSTITTTSSSNSSNSSSTLSTGRDLPSMGWCVSAALVDQPRQEAQSRKSRRTEEASHQNPEAGQQTRADHAPHWQRTEAEEGGVRAERRRGRARGGKSHPSATTHADHQRPQQPRGSGFGSGFQRVGQRAAEQSAARTRVCGQRDDPVGEGLREGPGRDRGGGSEPAGSCDSRGRSHLTPACVSQGFMSRLEVRGIPEDMRGKDKIVFGNIQQIYDWHRDFFLVELERCLQNHDLLADLFIRHERRLHMYVVYCQNKPRSEFLVIEYEKFFEEIQHEISCRMSVSDYLIKPIQRITKYQLLLKDFLKYTSKAGLDCEEIEKALELMSLVPKRCNDMMNLGRLQGYEGKLTSQGKLLQQETFCVWEQDGGVLSRSKERRVFLFEQIVIFSELLRKGSSNPGYQFKNSIKVSYLAMQDSVEGDPCKFVLWSRGSAERFTLQASSAGVKMTWVDTIAILLDAQNNFLSALQSPIEYQRKEGGITVSRPLSSGRPPSAPPTPNGHAPQPPPDSEQDEQVGVRPRRRLGRRRWLTPRGRPLAGAGAGAAGLRGGARGRDLRVPRGEGPDPGVQPAGPELGLQAGQQRLAGRRGLGPAQRSQDALTPEHGDSRATGWFTDTHAR</sequence>
<feature type="region of interest" description="Disordered" evidence="7">
    <location>
        <begin position="2355"/>
        <end position="2492"/>
    </location>
</feature>
<feature type="compositionally biased region" description="Low complexity" evidence="7">
    <location>
        <begin position="1865"/>
        <end position="1895"/>
    </location>
</feature>
<dbReference type="SMART" id="SM00150">
    <property type="entry name" value="SPEC"/>
    <property type="match status" value="5"/>
</dbReference>
<evidence type="ECO:0000256" key="3">
    <source>
        <dbReference type="ARBA" id="ARBA00022490"/>
    </source>
</evidence>
<evidence type="ECO:0000313" key="11">
    <source>
        <dbReference type="EMBL" id="CAF95763.1"/>
    </source>
</evidence>
<feature type="region of interest" description="Disordered" evidence="7">
    <location>
        <begin position="1913"/>
        <end position="2050"/>
    </location>
</feature>
<evidence type="ECO:0000256" key="7">
    <source>
        <dbReference type="SAM" id="MobiDB-lite"/>
    </source>
</evidence>
<dbReference type="CDD" id="cd00176">
    <property type="entry name" value="SPEC"/>
    <property type="match status" value="3"/>
</dbReference>
<name>Q4SUB9_TETNG</name>
<dbReference type="GO" id="GO:0007411">
    <property type="term" value="P:axon guidance"/>
    <property type="evidence" value="ECO:0007669"/>
    <property type="project" value="TreeGrafter"/>
</dbReference>
<dbReference type="Gene3D" id="1.20.58.60">
    <property type="match status" value="3"/>
</dbReference>
<dbReference type="CDD" id="cd13240">
    <property type="entry name" value="PH1_Kalirin_Trio_like"/>
    <property type="match status" value="1"/>
</dbReference>
<feature type="compositionally biased region" description="Low complexity" evidence="7">
    <location>
        <begin position="2448"/>
        <end position="2457"/>
    </location>
</feature>
<feature type="compositionally biased region" description="Basic residues" evidence="7">
    <location>
        <begin position="2392"/>
        <end position="2403"/>
    </location>
</feature>
<feature type="compositionally biased region" description="Basic and acidic residues" evidence="7">
    <location>
        <begin position="2425"/>
        <end position="2436"/>
    </location>
</feature>
<dbReference type="PROSITE" id="PS50002">
    <property type="entry name" value="SH3"/>
    <property type="match status" value="1"/>
</dbReference>
<dbReference type="PANTHER" id="PTHR22826">
    <property type="entry name" value="RHO GUANINE EXCHANGE FACTOR-RELATED"/>
    <property type="match status" value="1"/>
</dbReference>
<dbReference type="PANTHER" id="PTHR22826:SF106">
    <property type="entry name" value="TRIO, ISOFORM A"/>
    <property type="match status" value="1"/>
</dbReference>
<feature type="compositionally biased region" description="Basic and acidic residues" evidence="7">
    <location>
        <begin position="24"/>
        <end position="44"/>
    </location>
</feature>
<dbReference type="FunFam" id="1.20.900.10:FF:000008">
    <property type="entry name" value="rho guanine nucleotide exchange factor 25"/>
    <property type="match status" value="1"/>
</dbReference>
<reference evidence="11" key="1">
    <citation type="journal article" date="2004" name="Nature">
        <title>Genome duplication in the teleost fish Tetraodon nigroviridis reveals the early vertebrate proto-karyotype.</title>
        <authorList>
            <person name="Jaillon O."/>
            <person name="Aury J.-M."/>
            <person name="Brunet F."/>
            <person name="Petit J.-L."/>
            <person name="Stange-Thomann N."/>
            <person name="Mauceli E."/>
            <person name="Bouneau L."/>
            <person name="Fischer C."/>
            <person name="Ozouf-Costaz C."/>
            <person name="Bernot A."/>
            <person name="Nicaud S."/>
            <person name="Jaffe D."/>
            <person name="Fisher S."/>
            <person name="Lutfalla G."/>
            <person name="Dossat C."/>
            <person name="Segurens B."/>
            <person name="Dasilva C."/>
            <person name="Salanoubat M."/>
            <person name="Levy M."/>
            <person name="Boudet N."/>
            <person name="Castellano S."/>
            <person name="Anthouard V."/>
            <person name="Jubin C."/>
            <person name="Castelli V."/>
            <person name="Katinka M."/>
            <person name="Vacherie B."/>
            <person name="Biemont C."/>
            <person name="Skalli Z."/>
            <person name="Cattolico L."/>
            <person name="Poulain J."/>
            <person name="De Berardinis V."/>
            <person name="Cruaud C."/>
            <person name="Duprat S."/>
            <person name="Brottier P."/>
            <person name="Coutanceau J.-P."/>
            <person name="Gouzy J."/>
            <person name="Parra G."/>
            <person name="Lardier G."/>
            <person name="Chapple C."/>
            <person name="McKernan K.J."/>
            <person name="McEwan P."/>
            <person name="Bosak S."/>
            <person name="Kellis M."/>
            <person name="Volff J.-N."/>
            <person name="Guigo R."/>
            <person name="Zody M.C."/>
            <person name="Mesirov J."/>
            <person name="Lindblad-Toh K."/>
            <person name="Birren B."/>
            <person name="Nusbaum C."/>
            <person name="Kahn D."/>
            <person name="Robinson-Rechavi M."/>
            <person name="Laudet V."/>
            <person name="Schachter V."/>
            <person name="Quetier F."/>
            <person name="Saurin W."/>
            <person name="Scarpelli C."/>
            <person name="Wincker P."/>
            <person name="Lander E.S."/>
            <person name="Weissenbach J."/>
            <person name="Roest Crollius H."/>
        </authorList>
    </citation>
    <scope>NUCLEOTIDE SEQUENCE [LARGE SCALE GENOMIC DNA]</scope>
</reference>
<dbReference type="PROSITE" id="PS50003">
    <property type="entry name" value="PH_DOMAIN"/>
    <property type="match status" value="2"/>
</dbReference>
<feature type="domain" description="DH" evidence="10">
    <location>
        <begin position="2052"/>
        <end position="2210"/>
    </location>
</feature>
<feature type="domain" description="SH3" evidence="8">
    <location>
        <begin position="1780"/>
        <end position="1845"/>
    </location>
</feature>
<feature type="region of interest" description="Disordered" evidence="7">
    <location>
        <begin position="847"/>
        <end position="894"/>
    </location>
</feature>
<dbReference type="Pfam" id="PF13716">
    <property type="entry name" value="CRAL_TRIO_2"/>
    <property type="match status" value="1"/>
</dbReference>
<evidence type="ECO:0000256" key="4">
    <source>
        <dbReference type="ARBA" id="ARBA00022553"/>
    </source>
</evidence>
<dbReference type="InterPro" id="IPR035899">
    <property type="entry name" value="DBL_dom_sf"/>
</dbReference>
<dbReference type="SUPFAM" id="SSF50729">
    <property type="entry name" value="PH domain-like"/>
    <property type="match status" value="2"/>
</dbReference>
<comment type="subcellular location">
    <subcellularLocation>
        <location evidence="1">Cytoplasm</location>
    </subcellularLocation>
</comment>
<keyword evidence="5" id="KW-0344">Guanine-nucleotide releasing factor</keyword>
<dbReference type="KEGG" id="tng:GSTEN00012537G001"/>
<evidence type="ECO:0000259" key="9">
    <source>
        <dbReference type="PROSITE" id="PS50003"/>
    </source>
</evidence>
<feature type="region of interest" description="Disordered" evidence="7">
    <location>
        <begin position="1"/>
        <end position="83"/>
    </location>
</feature>
<dbReference type="SUPFAM" id="SSF46966">
    <property type="entry name" value="Spectrin repeat"/>
    <property type="match status" value="4"/>
</dbReference>
<dbReference type="Gene3D" id="2.30.29.30">
    <property type="entry name" value="Pleckstrin-homology domain (PH domain)/Phosphotyrosine-binding domain (PTB)"/>
    <property type="match status" value="2"/>
</dbReference>
<dbReference type="Pfam" id="PF23323">
    <property type="entry name" value="Spectrin_6"/>
    <property type="match status" value="1"/>
</dbReference>
<gene>
    <name evidence="11" type="ORF">GSTENG00012537001</name>
</gene>
<feature type="domain" description="DH" evidence="10">
    <location>
        <begin position="1266"/>
        <end position="1513"/>
    </location>
</feature>
<dbReference type="OrthoDB" id="10256089at2759"/>
<dbReference type="PROSITE" id="PS50010">
    <property type="entry name" value="DH_2"/>
    <property type="match status" value="2"/>
</dbReference>
<dbReference type="InterPro" id="IPR001849">
    <property type="entry name" value="PH_domain"/>
</dbReference>
<organism evidence="11">
    <name type="scientific">Tetraodon nigroviridis</name>
    <name type="common">Spotted green pufferfish</name>
    <name type="synonym">Chelonodon nigroviridis</name>
    <dbReference type="NCBI Taxonomy" id="99883"/>
    <lineage>
        <taxon>Eukaryota</taxon>
        <taxon>Metazoa</taxon>
        <taxon>Chordata</taxon>
        <taxon>Craniata</taxon>
        <taxon>Vertebrata</taxon>
        <taxon>Euteleostomi</taxon>
        <taxon>Actinopterygii</taxon>
        <taxon>Neopterygii</taxon>
        <taxon>Teleostei</taxon>
        <taxon>Neoteleostei</taxon>
        <taxon>Acanthomorphata</taxon>
        <taxon>Eupercaria</taxon>
        <taxon>Tetraodontiformes</taxon>
        <taxon>Tetradontoidea</taxon>
        <taxon>Tetraodontidae</taxon>
        <taxon>Tetraodon</taxon>
    </lineage>
</organism>
<protein>
    <submittedName>
        <fullName evidence="11">(spotted green pufferfish) hypothetical protein</fullName>
    </submittedName>
</protein>
<evidence type="ECO:0000256" key="6">
    <source>
        <dbReference type="PROSITE-ProRule" id="PRU00192"/>
    </source>
</evidence>
<feature type="compositionally biased region" description="Basic and acidic residues" evidence="7">
    <location>
        <begin position="2016"/>
        <end position="2036"/>
    </location>
</feature>
<dbReference type="CDD" id="cd13241">
    <property type="entry name" value="PH2_Kalirin_Trio_p63RhoGEF"/>
    <property type="match status" value="1"/>
</dbReference>
<keyword evidence="4" id="KW-0597">Phosphoprotein</keyword>
<feature type="region of interest" description="Disordered" evidence="7">
    <location>
        <begin position="1711"/>
        <end position="1777"/>
    </location>
</feature>
<feature type="compositionally biased region" description="Low complexity" evidence="7">
    <location>
        <begin position="56"/>
        <end position="67"/>
    </location>
</feature>
<feature type="region of interest" description="Disordered" evidence="7">
    <location>
        <begin position="1242"/>
        <end position="1262"/>
    </location>
</feature>
<feature type="region of interest" description="Disordered" evidence="7">
    <location>
        <begin position="1865"/>
        <end position="1898"/>
    </location>
</feature>
<dbReference type="InterPro" id="IPR011993">
    <property type="entry name" value="PH-like_dom_sf"/>
</dbReference>
<dbReference type="Pfam" id="PF00435">
    <property type="entry name" value="Spectrin"/>
    <property type="match status" value="2"/>
</dbReference>
<feature type="compositionally biased region" description="Basic residues" evidence="7">
    <location>
        <begin position="1664"/>
        <end position="1675"/>
    </location>
</feature>
<feature type="compositionally biased region" description="Polar residues" evidence="7">
    <location>
        <begin position="1754"/>
        <end position="1773"/>
    </location>
</feature>
<dbReference type="InterPro" id="IPR047054">
    <property type="entry name" value="Kalirin_TRIO_PH_1"/>
</dbReference>
<dbReference type="InterPro" id="IPR058918">
    <property type="entry name" value="KALRN/TRIO-like_spectrin"/>
</dbReference>
<dbReference type="InterPro" id="IPR018159">
    <property type="entry name" value="Spectrin/alpha-actinin"/>
</dbReference>
<dbReference type="InterPro" id="IPR001251">
    <property type="entry name" value="CRAL-TRIO_dom"/>
</dbReference>
<feature type="non-terminal residue" evidence="11">
    <location>
        <position position="1"/>
    </location>
</feature>
<feature type="domain" description="PH" evidence="9">
    <location>
        <begin position="1555"/>
        <end position="1707"/>
    </location>
</feature>
<dbReference type="GO" id="GO:0005085">
    <property type="term" value="F:guanyl-nucleotide exchange factor activity"/>
    <property type="evidence" value="ECO:0007669"/>
    <property type="project" value="UniProtKB-KW"/>
</dbReference>
<feature type="compositionally biased region" description="Basic residues" evidence="7">
    <location>
        <begin position="1961"/>
        <end position="1971"/>
    </location>
</feature>
<dbReference type="InterPro" id="IPR002017">
    <property type="entry name" value="Spectrin_repeat"/>
</dbReference>
<dbReference type="GO" id="GO:0005737">
    <property type="term" value="C:cytoplasm"/>
    <property type="evidence" value="ECO:0007669"/>
    <property type="project" value="UniProtKB-SubCell"/>
</dbReference>
<feature type="compositionally biased region" description="Polar residues" evidence="7">
    <location>
        <begin position="1931"/>
        <end position="1940"/>
    </location>
</feature>
<dbReference type="GO" id="GO:0019898">
    <property type="term" value="C:extrinsic component of membrane"/>
    <property type="evidence" value="ECO:0007669"/>
    <property type="project" value="TreeGrafter"/>
</dbReference>
<evidence type="ECO:0000259" key="8">
    <source>
        <dbReference type="PROSITE" id="PS50002"/>
    </source>
</evidence>
<dbReference type="SUPFAM" id="SSF50044">
    <property type="entry name" value="SH3-domain"/>
    <property type="match status" value="1"/>
</dbReference>
<evidence type="ECO:0000256" key="1">
    <source>
        <dbReference type="ARBA" id="ARBA00004496"/>
    </source>
</evidence>
<dbReference type="InterPro" id="IPR051336">
    <property type="entry name" value="RhoGEF_Guanine_NuclExch_SF"/>
</dbReference>
<feature type="compositionally biased region" description="Basic and acidic residues" evidence="7">
    <location>
        <begin position="1941"/>
        <end position="1960"/>
    </location>
</feature>
<feature type="compositionally biased region" description="Gly residues" evidence="7">
    <location>
        <begin position="2413"/>
        <end position="2423"/>
    </location>
</feature>
<dbReference type="Pfam" id="PF22697">
    <property type="entry name" value="SOS1_NGEF_PH"/>
    <property type="match status" value="2"/>
</dbReference>
<keyword evidence="2 6" id="KW-0728">SH3 domain</keyword>
<proteinExistence type="predicted"/>
<dbReference type="Gene3D" id="1.20.900.10">
    <property type="entry name" value="Dbl homology (DH) domain"/>
    <property type="match status" value="2"/>
</dbReference>
<reference evidence="11" key="2">
    <citation type="submission" date="2004-02" db="EMBL/GenBank/DDBJ databases">
        <authorList>
            <consortium name="Genoscope"/>
            <consortium name="Whitehead Institute Centre for Genome Research"/>
        </authorList>
    </citation>
    <scope>NUCLEOTIDE SEQUENCE</scope>
</reference>
<keyword evidence="3" id="KW-0963">Cytoplasm</keyword>
<dbReference type="EMBL" id="CAAE01013974">
    <property type="protein sequence ID" value="CAF95763.1"/>
    <property type="molecule type" value="Genomic_DNA"/>
</dbReference>
<dbReference type="InterPro" id="IPR000219">
    <property type="entry name" value="DH_dom"/>
</dbReference>
<dbReference type="InterPro" id="IPR036028">
    <property type="entry name" value="SH3-like_dom_sf"/>
</dbReference>
<evidence type="ECO:0000256" key="5">
    <source>
        <dbReference type="ARBA" id="ARBA00022658"/>
    </source>
</evidence>
<dbReference type="Gene3D" id="2.30.30.40">
    <property type="entry name" value="SH3 Domains"/>
    <property type="match status" value="1"/>
</dbReference>
<dbReference type="InterPro" id="IPR001452">
    <property type="entry name" value="SH3_domain"/>
</dbReference>
<dbReference type="SMART" id="SM00326">
    <property type="entry name" value="SH3"/>
    <property type="match status" value="1"/>
</dbReference>
<feature type="compositionally biased region" description="Basic and acidic residues" evidence="7">
    <location>
        <begin position="1914"/>
        <end position="1930"/>
    </location>
</feature>
<feature type="compositionally biased region" description="Pro residues" evidence="7">
    <location>
        <begin position="2366"/>
        <end position="2382"/>
    </location>
</feature>
<feature type="region of interest" description="Disordered" evidence="7">
    <location>
        <begin position="1664"/>
        <end position="1686"/>
    </location>
</feature>
<dbReference type="CDD" id="cd00160">
    <property type="entry name" value="RhoGEF"/>
    <property type="match status" value="2"/>
</dbReference>
<dbReference type="Pfam" id="PF00621">
    <property type="entry name" value="RhoGEF"/>
    <property type="match status" value="2"/>
</dbReference>
<comment type="caution">
    <text evidence="11">The sequence shown here is derived from an EMBL/GenBank/DDBJ whole genome shotgun (WGS) entry which is preliminary data.</text>
</comment>
<evidence type="ECO:0000259" key="10">
    <source>
        <dbReference type="PROSITE" id="PS50010"/>
    </source>
</evidence>
<dbReference type="SUPFAM" id="SSF48065">
    <property type="entry name" value="DBL homology domain (DH-domain)"/>
    <property type="match status" value="2"/>
</dbReference>
<evidence type="ECO:0000256" key="2">
    <source>
        <dbReference type="ARBA" id="ARBA00022443"/>
    </source>
</evidence>
<feature type="domain" description="PH" evidence="9">
    <location>
        <begin position="2222"/>
        <end position="2332"/>
    </location>
</feature>
<accession>Q4SUB9</accession>
<dbReference type="InterPro" id="IPR055251">
    <property type="entry name" value="SOS1_NGEF_PH"/>
</dbReference>
<dbReference type="SMART" id="SM00233">
    <property type="entry name" value="PH"/>
    <property type="match status" value="2"/>
</dbReference>